<dbReference type="PIRSF" id="PIRSF015417">
    <property type="entry name" value="T31B5_30_vWA"/>
    <property type="match status" value="1"/>
</dbReference>
<feature type="domain" description="DUF7788" evidence="2">
    <location>
        <begin position="471"/>
        <end position="706"/>
    </location>
</feature>
<dbReference type="InterPro" id="IPR011205">
    <property type="entry name" value="UCP015417_vWA"/>
</dbReference>
<evidence type="ECO:0008006" key="5">
    <source>
        <dbReference type="Google" id="ProtNLM"/>
    </source>
</evidence>
<evidence type="ECO:0000259" key="1">
    <source>
        <dbReference type="Pfam" id="PF11443"/>
    </source>
</evidence>
<organism evidence="3 4">
    <name type="scientific">Neohortaea acidophila</name>
    <dbReference type="NCBI Taxonomy" id="245834"/>
    <lineage>
        <taxon>Eukaryota</taxon>
        <taxon>Fungi</taxon>
        <taxon>Dikarya</taxon>
        <taxon>Ascomycota</taxon>
        <taxon>Pezizomycotina</taxon>
        <taxon>Dothideomycetes</taxon>
        <taxon>Dothideomycetidae</taxon>
        <taxon>Mycosphaerellales</taxon>
        <taxon>Teratosphaeriaceae</taxon>
        <taxon>Neohortaea</taxon>
    </lineage>
</organism>
<dbReference type="Proteomes" id="UP000799767">
    <property type="component" value="Unassembled WGS sequence"/>
</dbReference>
<dbReference type="Pfam" id="PF11443">
    <property type="entry name" value="DUF2828"/>
    <property type="match status" value="1"/>
</dbReference>
<dbReference type="Pfam" id="PF25043">
    <property type="entry name" value="DUF7788"/>
    <property type="match status" value="1"/>
</dbReference>
<keyword evidence="4" id="KW-1185">Reference proteome</keyword>
<dbReference type="InterPro" id="IPR058580">
    <property type="entry name" value="DUF2828"/>
</dbReference>
<gene>
    <name evidence="3" type="ORF">BDY17DRAFT_252702</name>
</gene>
<protein>
    <recommendedName>
        <fullName evidence="5">DUF2828 domain protein</fullName>
    </recommendedName>
</protein>
<evidence type="ECO:0000259" key="2">
    <source>
        <dbReference type="Pfam" id="PF25043"/>
    </source>
</evidence>
<evidence type="ECO:0000313" key="3">
    <source>
        <dbReference type="EMBL" id="KAF2482007.1"/>
    </source>
</evidence>
<dbReference type="EMBL" id="MU001637">
    <property type="protein sequence ID" value="KAF2482007.1"/>
    <property type="molecule type" value="Genomic_DNA"/>
</dbReference>
<dbReference type="AlphaFoldDB" id="A0A6A6PS15"/>
<dbReference type="RefSeq" id="XP_033588577.1">
    <property type="nucleotide sequence ID" value="XM_033731281.1"/>
</dbReference>
<dbReference type="GeneID" id="54472283"/>
<feature type="domain" description="DUF2828" evidence="1">
    <location>
        <begin position="23"/>
        <end position="469"/>
    </location>
</feature>
<sequence>MLALLSHNPTIRATDLPGNKMLTENGDVAFKDSGAVLVDLFAELEDTISADRLKKVLEQAWAEDALSTLKIIWNARSIHLGKSSRVTFYRAVGWLYRNHPLTLITNLPWLVRPVIRKKAPKEASGNWTDAGKDVDVVDAEDADSDFELIENEDDDEKGEPVRKRAKVDDGLAEFDIKYGVAHGYWKDLLNILALAANNELKVDGDPRKVLNVKANNNKNLRDWTEGKGRRKKTIQARHASAVSKLDKDGTYKALHLSVARLFADQLTLDLARLQSGDRAEKKQISLAAKWAPTHKGMHDQYTCIVSSIAELLYPFDKLRPAGVDGTDRELYLKHARIAYQSQTLSPLRKHIDIVELHLTNNNFAAIQYDRLPSLAMNQYAPVFATKDYEHFEKYVDKVAGGRARMSGATLLPSTLVKHALDKGNGVDGTKTTSGSARFMVQRKIEALLLKTADGQWNTLVQRLRDSGSLSDSIAVCDVSGSMTYPTFSDQTTPLHSAIGLSLLLAEITKPPFGGAFITFSAQPELVRVGGPKDERSLLEKVKLIERSNWGGNTDFEAVFLKLILPMAIENGLKQEDMVKQVFVFSDMHFDAAQPRADSSRWSASFERIKMEFEKAGYKLPRLIFWNLAGSAHGEDNGVAPKPVGAFEQNTALVSGYSQGQMKMFLDSGGFEEVEEVIVETEGENGEVVVKKQEKKQDPLDVVRRAISHDAYRMLKVMD</sequence>
<accession>A0A6A6PS15</accession>
<dbReference type="OrthoDB" id="1149618at2759"/>
<evidence type="ECO:0000313" key="4">
    <source>
        <dbReference type="Proteomes" id="UP000799767"/>
    </source>
</evidence>
<proteinExistence type="predicted"/>
<name>A0A6A6PS15_9PEZI</name>
<dbReference type="PANTHER" id="PTHR31373:SF27">
    <property type="entry name" value="TROVE DOMAIN-CONTAINING PROTEIN"/>
    <property type="match status" value="1"/>
</dbReference>
<dbReference type="InterPro" id="IPR056690">
    <property type="entry name" value="DUF7788"/>
</dbReference>
<reference evidence="3" key="1">
    <citation type="journal article" date="2020" name="Stud. Mycol.">
        <title>101 Dothideomycetes genomes: a test case for predicting lifestyles and emergence of pathogens.</title>
        <authorList>
            <person name="Haridas S."/>
            <person name="Albert R."/>
            <person name="Binder M."/>
            <person name="Bloem J."/>
            <person name="Labutti K."/>
            <person name="Salamov A."/>
            <person name="Andreopoulos B."/>
            <person name="Baker S."/>
            <person name="Barry K."/>
            <person name="Bills G."/>
            <person name="Bluhm B."/>
            <person name="Cannon C."/>
            <person name="Castanera R."/>
            <person name="Culley D."/>
            <person name="Daum C."/>
            <person name="Ezra D."/>
            <person name="Gonzalez J."/>
            <person name="Henrissat B."/>
            <person name="Kuo A."/>
            <person name="Liang C."/>
            <person name="Lipzen A."/>
            <person name="Lutzoni F."/>
            <person name="Magnuson J."/>
            <person name="Mondo S."/>
            <person name="Nolan M."/>
            <person name="Ohm R."/>
            <person name="Pangilinan J."/>
            <person name="Park H.-J."/>
            <person name="Ramirez L."/>
            <person name="Alfaro M."/>
            <person name="Sun H."/>
            <person name="Tritt A."/>
            <person name="Yoshinaga Y."/>
            <person name="Zwiers L.-H."/>
            <person name="Turgeon B."/>
            <person name="Goodwin S."/>
            <person name="Spatafora J."/>
            <person name="Crous P."/>
            <person name="Grigoriev I."/>
        </authorList>
    </citation>
    <scope>NUCLEOTIDE SEQUENCE</scope>
    <source>
        <strain evidence="3">CBS 113389</strain>
    </source>
</reference>
<dbReference type="PANTHER" id="PTHR31373">
    <property type="entry name" value="OS06G0652100 PROTEIN"/>
    <property type="match status" value="1"/>
</dbReference>